<evidence type="ECO:0000256" key="1">
    <source>
        <dbReference type="SAM" id="MobiDB-lite"/>
    </source>
</evidence>
<feature type="compositionally biased region" description="Basic residues" evidence="1">
    <location>
        <begin position="218"/>
        <end position="228"/>
    </location>
</feature>
<dbReference type="AlphaFoldDB" id="A0A9N7N3B9"/>
<evidence type="ECO:0000313" key="4">
    <source>
        <dbReference type="Proteomes" id="UP001153555"/>
    </source>
</evidence>
<accession>A0A9N7N3B9</accession>
<protein>
    <recommendedName>
        <fullName evidence="2">Retrotransposon gag domain-containing protein</fullName>
    </recommendedName>
</protein>
<proteinExistence type="predicted"/>
<sequence>AFGSGQFTPDGPNSCQQWPGAHSTLGRGQGRPGNGRARTSPASNRAQSRSKAAGRVNSQPTGPSRPAVRPDRFRPGLDRMRPGEKEGCTWDRFKEMIQEKYYPTYYRAEMERQFLSLKQGTRTVNEYERDFTRLGAFVPDLVRTEAHRAQCFTDGLFPAVRHNIVGHGVKTYARTVSIAQELDASIQREANRDRIQPVAPGQSSTAPPVPPTAAQPLKVRRGKGKVPRRTGGPDRGFSRFHSAPLADDFTAESVIWARIF</sequence>
<dbReference type="InterPro" id="IPR005162">
    <property type="entry name" value="Retrotrans_gag_dom"/>
</dbReference>
<feature type="compositionally biased region" description="Polar residues" evidence="1">
    <location>
        <begin position="1"/>
        <end position="17"/>
    </location>
</feature>
<feature type="region of interest" description="Disordered" evidence="1">
    <location>
        <begin position="1"/>
        <end position="85"/>
    </location>
</feature>
<dbReference type="Pfam" id="PF03732">
    <property type="entry name" value="Retrotrans_gag"/>
    <property type="match status" value="1"/>
</dbReference>
<dbReference type="Proteomes" id="UP001153555">
    <property type="component" value="Unassembled WGS sequence"/>
</dbReference>
<feature type="compositionally biased region" description="Polar residues" evidence="1">
    <location>
        <begin position="40"/>
        <end position="62"/>
    </location>
</feature>
<feature type="domain" description="Retrotransposon gag" evidence="2">
    <location>
        <begin position="88"/>
        <end position="156"/>
    </location>
</feature>
<evidence type="ECO:0000259" key="2">
    <source>
        <dbReference type="Pfam" id="PF03732"/>
    </source>
</evidence>
<organism evidence="3 4">
    <name type="scientific">Striga hermonthica</name>
    <name type="common">Purple witchweed</name>
    <name type="synonym">Buchnera hermonthica</name>
    <dbReference type="NCBI Taxonomy" id="68872"/>
    <lineage>
        <taxon>Eukaryota</taxon>
        <taxon>Viridiplantae</taxon>
        <taxon>Streptophyta</taxon>
        <taxon>Embryophyta</taxon>
        <taxon>Tracheophyta</taxon>
        <taxon>Spermatophyta</taxon>
        <taxon>Magnoliopsida</taxon>
        <taxon>eudicotyledons</taxon>
        <taxon>Gunneridae</taxon>
        <taxon>Pentapetalae</taxon>
        <taxon>asterids</taxon>
        <taxon>lamiids</taxon>
        <taxon>Lamiales</taxon>
        <taxon>Orobanchaceae</taxon>
        <taxon>Buchnereae</taxon>
        <taxon>Striga</taxon>
    </lineage>
</organism>
<feature type="region of interest" description="Disordered" evidence="1">
    <location>
        <begin position="197"/>
        <end position="241"/>
    </location>
</feature>
<feature type="non-terminal residue" evidence="3">
    <location>
        <position position="1"/>
    </location>
</feature>
<name>A0A9N7N3B9_STRHE</name>
<feature type="non-terminal residue" evidence="3">
    <location>
        <position position="260"/>
    </location>
</feature>
<keyword evidence="4" id="KW-1185">Reference proteome</keyword>
<comment type="caution">
    <text evidence="3">The sequence shown here is derived from an EMBL/GenBank/DDBJ whole genome shotgun (WGS) entry which is preliminary data.</text>
</comment>
<gene>
    <name evidence="3" type="ORF">SHERM_17932</name>
</gene>
<dbReference type="EMBL" id="CACSLK010019251">
    <property type="protein sequence ID" value="CAA0819555.1"/>
    <property type="molecule type" value="Genomic_DNA"/>
</dbReference>
<reference evidence="3" key="1">
    <citation type="submission" date="2019-12" db="EMBL/GenBank/DDBJ databases">
        <authorList>
            <person name="Scholes J."/>
        </authorList>
    </citation>
    <scope>NUCLEOTIDE SEQUENCE</scope>
</reference>
<feature type="compositionally biased region" description="Basic and acidic residues" evidence="1">
    <location>
        <begin position="68"/>
        <end position="85"/>
    </location>
</feature>
<evidence type="ECO:0000313" key="3">
    <source>
        <dbReference type="EMBL" id="CAA0819555.1"/>
    </source>
</evidence>